<keyword evidence="1" id="KW-0472">Membrane</keyword>
<protein>
    <submittedName>
        <fullName evidence="2">Uncharacterized protein</fullName>
    </submittedName>
</protein>
<accession>A0AAV7I7E6</accession>
<comment type="caution">
    <text evidence="2">The sequence shown here is derived from an EMBL/GenBank/DDBJ whole genome shotgun (WGS) entry which is preliminary data.</text>
</comment>
<sequence length="106" mass="12128">MKSSIKGHYNITQDEGATTEIATVSFTCKKFRNKKSKTEHKRKKKIAVQCTKKHHDDIDTWWFAIYMSGASAYVALLFIMVISLGRHIETDLHTKAIELRDAPETS</sequence>
<keyword evidence="1" id="KW-1133">Transmembrane helix</keyword>
<evidence type="ECO:0000313" key="3">
    <source>
        <dbReference type="Proteomes" id="UP000826195"/>
    </source>
</evidence>
<gene>
    <name evidence="2" type="ORF">KQX54_001651</name>
</gene>
<keyword evidence="1" id="KW-0812">Transmembrane</keyword>
<dbReference type="EMBL" id="JAHXZJ010001865">
    <property type="protein sequence ID" value="KAH0548491.1"/>
    <property type="molecule type" value="Genomic_DNA"/>
</dbReference>
<dbReference type="Proteomes" id="UP000826195">
    <property type="component" value="Unassembled WGS sequence"/>
</dbReference>
<feature type="transmembrane region" description="Helical" evidence="1">
    <location>
        <begin position="61"/>
        <end position="85"/>
    </location>
</feature>
<organism evidence="2 3">
    <name type="scientific">Cotesia glomerata</name>
    <name type="common">Lepidopteran parasitic wasp</name>
    <name type="synonym">Apanteles glomeratus</name>
    <dbReference type="NCBI Taxonomy" id="32391"/>
    <lineage>
        <taxon>Eukaryota</taxon>
        <taxon>Metazoa</taxon>
        <taxon>Ecdysozoa</taxon>
        <taxon>Arthropoda</taxon>
        <taxon>Hexapoda</taxon>
        <taxon>Insecta</taxon>
        <taxon>Pterygota</taxon>
        <taxon>Neoptera</taxon>
        <taxon>Endopterygota</taxon>
        <taxon>Hymenoptera</taxon>
        <taxon>Apocrita</taxon>
        <taxon>Ichneumonoidea</taxon>
        <taxon>Braconidae</taxon>
        <taxon>Microgastrinae</taxon>
        <taxon>Cotesia</taxon>
    </lineage>
</organism>
<evidence type="ECO:0000256" key="1">
    <source>
        <dbReference type="SAM" id="Phobius"/>
    </source>
</evidence>
<reference evidence="2 3" key="1">
    <citation type="journal article" date="2021" name="J. Hered.">
        <title>A chromosome-level genome assembly of the parasitoid wasp, Cotesia glomerata (Hymenoptera: Braconidae).</title>
        <authorList>
            <person name="Pinto B.J."/>
            <person name="Weis J.J."/>
            <person name="Gamble T."/>
            <person name="Ode P.J."/>
            <person name="Paul R."/>
            <person name="Zaspel J.M."/>
        </authorList>
    </citation>
    <scope>NUCLEOTIDE SEQUENCE [LARGE SCALE GENOMIC DNA]</scope>
    <source>
        <strain evidence="2">CgM1</strain>
    </source>
</reference>
<name>A0AAV7I7E6_COTGL</name>
<proteinExistence type="predicted"/>
<dbReference type="AlphaFoldDB" id="A0AAV7I7E6"/>
<evidence type="ECO:0000313" key="2">
    <source>
        <dbReference type="EMBL" id="KAH0548491.1"/>
    </source>
</evidence>
<keyword evidence="3" id="KW-1185">Reference proteome</keyword>